<feature type="transmembrane region" description="Helical" evidence="1">
    <location>
        <begin position="6"/>
        <end position="27"/>
    </location>
</feature>
<keyword evidence="1" id="KW-0812">Transmembrane</keyword>
<keyword evidence="1" id="KW-1133">Transmembrane helix</keyword>
<evidence type="ECO:0000313" key="3">
    <source>
        <dbReference type="Proteomes" id="UP001220395"/>
    </source>
</evidence>
<protein>
    <submittedName>
        <fullName evidence="2">Uncharacterized protein</fullName>
    </submittedName>
</protein>
<evidence type="ECO:0000313" key="2">
    <source>
        <dbReference type="EMBL" id="WCT73918.1"/>
    </source>
</evidence>
<keyword evidence="1" id="KW-0472">Membrane</keyword>
<sequence>MTLLEITRLLCLILWLPPLALLAASAWRTLAGRPRGNDSYLAALFFTALLIVGFVGRWYVAPGDEASWAALYALCGALAVYVLILIRQGSR</sequence>
<evidence type="ECO:0000256" key="1">
    <source>
        <dbReference type="SAM" id="Phobius"/>
    </source>
</evidence>
<feature type="transmembrane region" description="Helical" evidence="1">
    <location>
        <begin position="39"/>
        <end position="60"/>
    </location>
</feature>
<proteinExistence type="predicted"/>
<feature type="transmembrane region" description="Helical" evidence="1">
    <location>
        <begin position="66"/>
        <end position="86"/>
    </location>
</feature>
<accession>A0ABY7TLK9</accession>
<dbReference type="EMBL" id="CP117411">
    <property type="protein sequence ID" value="WCT73918.1"/>
    <property type="molecule type" value="Genomic_DNA"/>
</dbReference>
<dbReference type="Proteomes" id="UP001220395">
    <property type="component" value="Chromosome"/>
</dbReference>
<keyword evidence="3" id="KW-1185">Reference proteome</keyword>
<reference evidence="2 3" key="1">
    <citation type="submission" date="2023-02" db="EMBL/GenBank/DDBJ databases">
        <title>Genome sequence of Sphingomonas naphthae.</title>
        <authorList>
            <person name="Kim S."/>
            <person name="Heo J."/>
            <person name="Kwon S.-W."/>
        </authorList>
    </citation>
    <scope>NUCLEOTIDE SEQUENCE [LARGE SCALE GENOMIC DNA]</scope>
    <source>
        <strain evidence="2 3">KACC 18716</strain>
    </source>
</reference>
<gene>
    <name evidence="2" type="ORF">PQ455_01410</name>
</gene>
<name>A0ABY7TLK9_9SPHN</name>
<organism evidence="2 3">
    <name type="scientific">Sphingomonas naphthae</name>
    <dbReference type="NCBI Taxonomy" id="1813468"/>
    <lineage>
        <taxon>Bacteria</taxon>
        <taxon>Pseudomonadati</taxon>
        <taxon>Pseudomonadota</taxon>
        <taxon>Alphaproteobacteria</taxon>
        <taxon>Sphingomonadales</taxon>
        <taxon>Sphingomonadaceae</taxon>
        <taxon>Sphingomonas</taxon>
    </lineage>
</organism>
<dbReference type="RefSeq" id="WP_273688547.1">
    <property type="nucleotide sequence ID" value="NZ_CP117411.1"/>
</dbReference>